<dbReference type="SUPFAM" id="SSF74653">
    <property type="entry name" value="TolA/TonB C-terminal domain"/>
    <property type="match status" value="1"/>
</dbReference>
<name>A0A934VTW2_9BACT</name>
<organism evidence="7 8">
    <name type="scientific">Pelagicoccus mobilis</name>
    <dbReference type="NCBI Taxonomy" id="415221"/>
    <lineage>
        <taxon>Bacteria</taxon>
        <taxon>Pseudomonadati</taxon>
        <taxon>Verrucomicrobiota</taxon>
        <taxon>Opitutia</taxon>
        <taxon>Puniceicoccales</taxon>
        <taxon>Pelagicoccaceae</taxon>
        <taxon>Pelagicoccus</taxon>
    </lineage>
</organism>
<evidence type="ECO:0000256" key="1">
    <source>
        <dbReference type="ARBA" id="ARBA00004167"/>
    </source>
</evidence>
<reference evidence="7" key="1">
    <citation type="submission" date="2021-01" db="EMBL/GenBank/DDBJ databases">
        <title>Modified the classification status of verrucomicrobia.</title>
        <authorList>
            <person name="Feng X."/>
        </authorList>
    </citation>
    <scope>NUCLEOTIDE SEQUENCE</scope>
    <source>
        <strain evidence="7">KCTC 13126</strain>
    </source>
</reference>
<dbReference type="GO" id="GO:0055085">
    <property type="term" value="P:transmembrane transport"/>
    <property type="evidence" value="ECO:0007669"/>
    <property type="project" value="InterPro"/>
</dbReference>
<sequence>MESIDTEFKTTRVSIRAHLGSILVTVAVFTAIATTGVRVFKLEPKESEDKPVYYLAPPQDYVEVKSSAPDVSNPIDTSSITLEEMEPSVELELSPIDVSFNPDVSSDVTLNFDISQDFQAAPPGLEEFQEFTIYDQTEVDEKPVLRFSVPPSVPYSLRGEAVDVVVFYYVSEKGRTERQSVLYSSSENPTYGDAAKDAIKSWRFRPAKKNGKPVACWVQQTVQFNEGSTSPFTL</sequence>
<gene>
    <name evidence="7" type="ORF">JIN87_23745</name>
</gene>
<evidence type="ECO:0000256" key="2">
    <source>
        <dbReference type="ARBA" id="ARBA00022692"/>
    </source>
</evidence>
<dbReference type="NCBIfam" id="TIGR01352">
    <property type="entry name" value="tonB_Cterm"/>
    <property type="match status" value="1"/>
</dbReference>
<proteinExistence type="predicted"/>
<evidence type="ECO:0000256" key="4">
    <source>
        <dbReference type="ARBA" id="ARBA00023136"/>
    </source>
</evidence>
<accession>A0A934VTW2</accession>
<keyword evidence="2 5" id="KW-0812">Transmembrane</keyword>
<evidence type="ECO:0000256" key="3">
    <source>
        <dbReference type="ARBA" id="ARBA00022989"/>
    </source>
</evidence>
<evidence type="ECO:0000259" key="6">
    <source>
        <dbReference type="Pfam" id="PF03544"/>
    </source>
</evidence>
<evidence type="ECO:0000313" key="7">
    <source>
        <dbReference type="EMBL" id="MBK1879919.1"/>
    </source>
</evidence>
<dbReference type="InterPro" id="IPR037682">
    <property type="entry name" value="TonB_C"/>
</dbReference>
<dbReference type="RefSeq" id="WP_200358285.1">
    <property type="nucleotide sequence ID" value="NZ_JAENIL010000063.1"/>
</dbReference>
<feature type="domain" description="TonB C-terminal" evidence="6">
    <location>
        <begin position="162"/>
        <end position="225"/>
    </location>
</feature>
<dbReference type="AlphaFoldDB" id="A0A934VTW2"/>
<dbReference type="Pfam" id="PF03544">
    <property type="entry name" value="TonB_C"/>
    <property type="match status" value="1"/>
</dbReference>
<comment type="subcellular location">
    <subcellularLocation>
        <location evidence="1">Membrane</location>
        <topology evidence="1">Single-pass membrane protein</topology>
    </subcellularLocation>
</comment>
<keyword evidence="8" id="KW-1185">Reference proteome</keyword>
<evidence type="ECO:0000256" key="5">
    <source>
        <dbReference type="SAM" id="Phobius"/>
    </source>
</evidence>
<protein>
    <submittedName>
        <fullName evidence="7">TonB family protein</fullName>
    </submittedName>
</protein>
<evidence type="ECO:0000313" key="8">
    <source>
        <dbReference type="Proteomes" id="UP000617628"/>
    </source>
</evidence>
<dbReference type="Proteomes" id="UP000617628">
    <property type="component" value="Unassembled WGS sequence"/>
</dbReference>
<feature type="transmembrane region" description="Helical" evidence="5">
    <location>
        <begin position="20"/>
        <end position="40"/>
    </location>
</feature>
<comment type="caution">
    <text evidence="7">The sequence shown here is derived from an EMBL/GenBank/DDBJ whole genome shotgun (WGS) entry which is preliminary data.</text>
</comment>
<keyword evidence="3 5" id="KW-1133">Transmembrane helix</keyword>
<keyword evidence="4 5" id="KW-0472">Membrane</keyword>
<dbReference type="Gene3D" id="3.30.1150.10">
    <property type="match status" value="1"/>
</dbReference>
<dbReference type="InterPro" id="IPR006260">
    <property type="entry name" value="TonB/TolA_C"/>
</dbReference>
<dbReference type="GO" id="GO:0016020">
    <property type="term" value="C:membrane"/>
    <property type="evidence" value="ECO:0007669"/>
    <property type="project" value="UniProtKB-SubCell"/>
</dbReference>
<dbReference type="EMBL" id="JAENIL010000063">
    <property type="protein sequence ID" value="MBK1879919.1"/>
    <property type="molecule type" value="Genomic_DNA"/>
</dbReference>